<proteinExistence type="inferred from homology"/>
<reference evidence="10" key="1">
    <citation type="submission" date="2014-12" db="EMBL/GenBank/DDBJ databases">
        <title>Draft genome of the oleaginous, mixotrophic haptophyte, Chrysochromulina tobin.</title>
        <authorList>
            <person name="Hovde B.T."/>
            <person name="Starkenburg S.R."/>
            <person name="Cattolico R.A."/>
        </authorList>
    </citation>
    <scope>NUCLEOTIDE SEQUENCE</scope>
    <source>
        <strain evidence="10">CCMP291</strain>
    </source>
</reference>
<dbReference type="EC" id="1.3.1.33" evidence="3"/>
<keyword evidence="5" id="KW-0521">NADP</keyword>
<evidence type="ECO:0000313" key="10">
    <source>
        <dbReference type="EMBL" id="KOO29177.1"/>
    </source>
</evidence>
<evidence type="ECO:0000256" key="4">
    <source>
        <dbReference type="ARBA" id="ARBA00022531"/>
    </source>
</evidence>
<evidence type="ECO:0000256" key="8">
    <source>
        <dbReference type="SAM" id="SignalP"/>
    </source>
</evidence>
<dbReference type="PANTHER" id="PTHR44419">
    <property type="entry name" value="PROTOCHLOROPHYLLIDE REDUCTASE C, CHLOROPLASTIC"/>
    <property type="match status" value="1"/>
</dbReference>
<dbReference type="SUPFAM" id="SSF51735">
    <property type="entry name" value="NAD(P)-binding Rossmann-fold domains"/>
    <property type="match status" value="1"/>
</dbReference>
<keyword evidence="8" id="KW-0732">Signal</keyword>
<feature type="chain" id="PRO_5007393811" description="protochlorophyllide reductase" evidence="8">
    <location>
        <begin position="22"/>
        <end position="419"/>
    </location>
</feature>
<name>A0A0C4UUG4_9EUKA</name>
<dbReference type="NCBIfam" id="TIGR01289">
    <property type="entry name" value="LPOR"/>
    <property type="match status" value="1"/>
</dbReference>
<dbReference type="AlphaFoldDB" id="A0A0C4UUG4"/>
<gene>
    <name evidence="9" type="primary">POR1</name>
    <name evidence="10" type="ORF">Ctob_007965</name>
</gene>
<dbReference type="OrthoDB" id="191139at2759"/>
<protein>
    <recommendedName>
        <fullName evidence="3">protochlorophyllide reductase</fullName>
        <ecNumber evidence="3">1.3.1.33</ecNumber>
    </recommendedName>
</protein>
<dbReference type="InterPro" id="IPR005979">
    <property type="entry name" value="Prochl_reduct"/>
</dbReference>
<sequence>MSLLSVGLFPLLALLNAPLQAPVVRRVQAPIRAAVSNPDRVVGQVAPPNPTSVLLGTKLYDGKKELPPIWGGLKVGTRRLVVITGASSGLGLWAAKALADKKNYFVICAVRDPEKMDRAAKEIGIKRSDYIAMKLELGSLQSVRDFVDNLKTFTPVRPINHLICNAAVYRPADPVPAWTDDGYEMSFGVNHLGHFLLCQLMLPELKRAKNARLCIVGSITGNSNTIGGGLVYPRAEIGELEGLRQGPGAEMVDGGKFDGAKAYKDAKALNMMTITELHKRFHDTTGITFSSMYPGCIAETNLFREKRQWFKTIFPLFMKYVTGGYVPEAEAGQRLAQVIDDPECDKQSGVYWSWNGNAQQVGLASRVLNKQTGKWEVQVQGAGGSGGKIFVNQFSGMISDSRRAKLQYDYSMDLVKDYL</sequence>
<comment type="pathway">
    <text evidence="1">Porphyrin-containing compound metabolism; chlorophyll biosynthesis.</text>
</comment>
<dbReference type="Pfam" id="PF00106">
    <property type="entry name" value="adh_short"/>
    <property type="match status" value="1"/>
</dbReference>
<feature type="signal peptide" evidence="8">
    <location>
        <begin position="1"/>
        <end position="21"/>
    </location>
</feature>
<dbReference type="InterPro" id="IPR036291">
    <property type="entry name" value="NAD(P)-bd_dom_sf"/>
</dbReference>
<dbReference type="PRINTS" id="PR00081">
    <property type="entry name" value="GDHRDH"/>
</dbReference>
<evidence type="ECO:0000256" key="5">
    <source>
        <dbReference type="ARBA" id="ARBA00022857"/>
    </source>
</evidence>
<dbReference type="InterPro" id="IPR002347">
    <property type="entry name" value="SDR_fam"/>
</dbReference>
<evidence type="ECO:0000313" key="9">
    <source>
        <dbReference type="EMBL" id="AJA04994.1"/>
    </source>
</evidence>
<keyword evidence="11" id="KW-1185">Reference proteome</keyword>
<evidence type="ECO:0000256" key="1">
    <source>
        <dbReference type="ARBA" id="ARBA00005173"/>
    </source>
</evidence>
<dbReference type="EMBL" id="KJ408445">
    <property type="protein sequence ID" value="AJA04994.1"/>
    <property type="molecule type" value="Genomic_DNA"/>
</dbReference>
<dbReference type="GO" id="GO:0015995">
    <property type="term" value="P:chlorophyll biosynthetic process"/>
    <property type="evidence" value="ECO:0007669"/>
    <property type="project" value="UniProtKB-UniPathway"/>
</dbReference>
<comment type="similarity">
    <text evidence="2">Belongs to the short-chain dehydrogenases/reductases (SDR) family. POR subfamily.</text>
</comment>
<evidence type="ECO:0000256" key="6">
    <source>
        <dbReference type="ARBA" id="ARBA00023002"/>
    </source>
</evidence>
<dbReference type="EMBL" id="JWZX01002452">
    <property type="protein sequence ID" value="KOO29177.1"/>
    <property type="molecule type" value="Genomic_DNA"/>
</dbReference>
<dbReference type="Gene3D" id="3.40.50.720">
    <property type="entry name" value="NAD(P)-binding Rossmann-like Domain"/>
    <property type="match status" value="1"/>
</dbReference>
<dbReference type="GO" id="GO:0016630">
    <property type="term" value="F:protochlorophyllide reductase activity"/>
    <property type="evidence" value="ECO:0007669"/>
    <property type="project" value="UniProtKB-EC"/>
</dbReference>
<dbReference type="GO" id="GO:0015979">
    <property type="term" value="P:photosynthesis"/>
    <property type="evidence" value="ECO:0007669"/>
    <property type="project" value="UniProtKB-KW"/>
</dbReference>
<evidence type="ECO:0000313" key="11">
    <source>
        <dbReference type="Proteomes" id="UP000037460"/>
    </source>
</evidence>
<reference evidence="9" key="2">
    <citation type="journal article" date="2015" name="BMC Evol. Biol.">
        <title>Extensive horizontal gene transfer, duplication, and loss of chlorophyll synthesis genes in the algae.</title>
        <authorList>
            <person name="Hunsperger H.M."/>
            <person name="Randhawa T."/>
            <person name="Cattolico R.A."/>
        </authorList>
    </citation>
    <scope>NUCLEOTIDE SEQUENCE</scope>
    <source>
        <strain evidence="9">CCMP291</strain>
    </source>
</reference>
<dbReference type="Proteomes" id="UP000037460">
    <property type="component" value="Unassembled WGS sequence"/>
</dbReference>
<dbReference type="PANTHER" id="PTHR44419:SF19">
    <property type="entry name" value="PROTOCHLOROPHYLLIDE REDUCTASE A, CHLOROPLASTIC"/>
    <property type="match status" value="1"/>
</dbReference>
<keyword evidence="4" id="KW-0602">Photosynthesis</keyword>
<evidence type="ECO:0000256" key="2">
    <source>
        <dbReference type="ARBA" id="ARBA00005821"/>
    </source>
</evidence>
<keyword evidence="6 9" id="KW-0560">Oxidoreductase</keyword>
<evidence type="ECO:0000256" key="7">
    <source>
        <dbReference type="ARBA" id="ARBA00023171"/>
    </source>
</evidence>
<organism evidence="9">
    <name type="scientific">Chrysochromulina tobinii</name>
    <dbReference type="NCBI Taxonomy" id="1460289"/>
    <lineage>
        <taxon>Eukaryota</taxon>
        <taxon>Haptista</taxon>
        <taxon>Haptophyta</taxon>
        <taxon>Prymnesiophyceae</taxon>
        <taxon>Prymnesiales</taxon>
        <taxon>Chrysochromulinaceae</taxon>
        <taxon>Chrysochromulina</taxon>
    </lineage>
</organism>
<dbReference type="UniPathway" id="UPA00668"/>
<accession>A0A0C4UUG4</accession>
<evidence type="ECO:0000256" key="3">
    <source>
        <dbReference type="ARBA" id="ARBA00012006"/>
    </source>
</evidence>
<keyword evidence="7" id="KW-0149">Chlorophyll biosynthesis</keyword>
<reference evidence="11" key="3">
    <citation type="journal article" date="2015" name="PLoS Genet.">
        <title>Genome Sequence and Transcriptome Analyses of Chrysochromulina tobin: Metabolic Tools for Enhanced Algal Fitness in the Prominent Order Prymnesiales (Haptophyceae).</title>
        <authorList>
            <person name="Hovde B.T."/>
            <person name="Deodato C.R."/>
            <person name="Hunsperger H.M."/>
            <person name="Ryken S.A."/>
            <person name="Yost W."/>
            <person name="Jha R.K."/>
            <person name="Patterson J."/>
            <person name="Monnat R.J. Jr."/>
            <person name="Barlow S.B."/>
            <person name="Starkenburg S.R."/>
            <person name="Cattolico R.A."/>
        </authorList>
    </citation>
    <scope>NUCLEOTIDE SEQUENCE</scope>
    <source>
        <strain evidence="11">CCMP291</strain>
    </source>
</reference>